<accession>A0ABC8S8C1</accession>
<dbReference type="EMBL" id="CAUOFW020002348">
    <property type="protein sequence ID" value="CAK9153107.1"/>
    <property type="molecule type" value="Genomic_DNA"/>
</dbReference>
<dbReference type="PANTHER" id="PTHR34115">
    <property type="entry name" value="PROTEIN, PUTATIVE-RELATED"/>
    <property type="match status" value="1"/>
</dbReference>
<dbReference type="PANTHER" id="PTHR34115:SF5">
    <property type="entry name" value="PROTEIN, PUTATIVE-RELATED"/>
    <property type="match status" value="1"/>
</dbReference>
<protein>
    <submittedName>
        <fullName evidence="1">Uncharacterized protein</fullName>
    </submittedName>
</protein>
<dbReference type="InterPro" id="IPR053258">
    <property type="entry name" value="Ca-permeable_cation_channel"/>
</dbReference>
<keyword evidence="2" id="KW-1185">Reference proteome</keyword>
<gene>
    <name evidence="1" type="ORF">ILEXP_LOCUS21357</name>
</gene>
<evidence type="ECO:0000313" key="1">
    <source>
        <dbReference type="EMBL" id="CAK9153107.1"/>
    </source>
</evidence>
<dbReference type="AlphaFoldDB" id="A0ABC8S8C1"/>
<name>A0ABC8S8C1_9AQUA</name>
<dbReference type="Proteomes" id="UP001642360">
    <property type="component" value="Unassembled WGS sequence"/>
</dbReference>
<evidence type="ECO:0000313" key="2">
    <source>
        <dbReference type="Proteomes" id="UP001642360"/>
    </source>
</evidence>
<comment type="caution">
    <text evidence="1">The sequence shown here is derived from an EMBL/GenBank/DDBJ whole genome shotgun (WGS) entry which is preliminary data.</text>
</comment>
<proteinExistence type="predicted"/>
<organism evidence="1 2">
    <name type="scientific">Ilex paraguariensis</name>
    <name type="common">yerba mate</name>
    <dbReference type="NCBI Taxonomy" id="185542"/>
    <lineage>
        <taxon>Eukaryota</taxon>
        <taxon>Viridiplantae</taxon>
        <taxon>Streptophyta</taxon>
        <taxon>Embryophyta</taxon>
        <taxon>Tracheophyta</taxon>
        <taxon>Spermatophyta</taxon>
        <taxon>Magnoliopsida</taxon>
        <taxon>eudicotyledons</taxon>
        <taxon>Gunneridae</taxon>
        <taxon>Pentapetalae</taxon>
        <taxon>asterids</taxon>
        <taxon>campanulids</taxon>
        <taxon>Aquifoliales</taxon>
        <taxon>Aquifoliaceae</taxon>
        <taxon>Ilex</taxon>
    </lineage>
</organism>
<sequence length="230" mass="26215">MYSELVFTMAETVRTTFFHRGWTNFFGQFNAASIDMRFNFFEEQHTSPSHHAVLAFIVAVIINLQQLKYQGKDETPFETHPKTMGVALTSLLLYFILSKSKLRFVSPTCANILCYGMELFGFLSLTSLASTLFPDSVMPVLYVAFILLSAGELLQWFCWTVMGELGESGFHGRPIARHFIDSQRRGAHAFPMMGELGESYLPVRLLVRRLIDSQRNRAHAFTSERNILPV</sequence>
<reference evidence="1 2" key="1">
    <citation type="submission" date="2024-02" db="EMBL/GenBank/DDBJ databases">
        <authorList>
            <person name="Vignale AGUSTIN F."/>
            <person name="Sosa J E."/>
            <person name="Modenutti C."/>
        </authorList>
    </citation>
    <scope>NUCLEOTIDE SEQUENCE [LARGE SCALE GENOMIC DNA]</scope>
</reference>